<protein>
    <submittedName>
        <fullName evidence="2">Uncharacterized protein</fullName>
    </submittedName>
</protein>
<accession>A0ABP1CPC3</accession>
<keyword evidence="1" id="KW-0732">Signal</keyword>
<gene>
    <name evidence="2" type="ORF">GFSPODELE1_LOCUS1715</name>
</gene>
<reference evidence="3" key="1">
    <citation type="submission" date="2024-04" db="EMBL/GenBank/DDBJ databases">
        <authorList>
            <person name="Shaw F."/>
            <person name="Minotto A."/>
        </authorList>
    </citation>
    <scope>NUCLEOTIDE SEQUENCE [LARGE SCALE GENOMIC DNA]</scope>
</reference>
<evidence type="ECO:0000313" key="2">
    <source>
        <dbReference type="EMBL" id="CAL1697546.1"/>
    </source>
</evidence>
<sequence length="204" mass="22387">MKPASFILFLSTIAASAMALSAANNVHSPAATPQDSRARPVVGVTQKVVDELNASLGRDERIARAYSDSVFVRDGSDTITDQSGALNLGHLAESILNVVSSFLKRDENTARSYVESLIARDETKSGFADQSGAFTNQLPKNLQEILPQLIEEGIFERVSRAYMDSSESGGVYARGLDAYVRSLEELYARDFMNQLLRRSLYELD</sequence>
<name>A0ABP1CPC3_9APHY</name>
<organism evidence="2 3">
    <name type="scientific">Somion occarium</name>
    <dbReference type="NCBI Taxonomy" id="3059160"/>
    <lineage>
        <taxon>Eukaryota</taxon>
        <taxon>Fungi</taxon>
        <taxon>Dikarya</taxon>
        <taxon>Basidiomycota</taxon>
        <taxon>Agaricomycotina</taxon>
        <taxon>Agaricomycetes</taxon>
        <taxon>Polyporales</taxon>
        <taxon>Cerrenaceae</taxon>
        <taxon>Somion</taxon>
    </lineage>
</organism>
<evidence type="ECO:0000256" key="1">
    <source>
        <dbReference type="SAM" id="SignalP"/>
    </source>
</evidence>
<keyword evidence="3" id="KW-1185">Reference proteome</keyword>
<dbReference type="Proteomes" id="UP001497453">
    <property type="component" value="Chromosome 10"/>
</dbReference>
<proteinExistence type="predicted"/>
<feature type="signal peptide" evidence="1">
    <location>
        <begin position="1"/>
        <end position="19"/>
    </location>
</feature>
<evidence type="ECO:0000313" key="3">
    <source>
        <dbReference type="Proteomes" id="UP001497453"/>
    </source>
</evidence>
<feature type="chain" id="PRO_5046885567" evidence="1">
    <location>
        <begin position="20"/>
        <end position="204"/>
    </location>
</feature>
<dbReference type="EMBL" id="OZ037953">
    <property type="protein sequence ID" value="CAL1697546.1"/>
    <property type="molecule type" value="Genomic_DNA"/>
</dbReference>